<keyword evidence="2" id="KW-1185">Reference proteome</keyword>
<dbReference type="PANTHER" id="PTHR33116">
    <property type="entry name" value="REVERSE TRANSCRIPTASE ZINC-BINDING DOMAIN-CONTAINING PROTEIN-RELATED-RELATED"/>
    <property type="match status" value="1"/>
</dbReference>
<protein>
    <submittedName>
        <fullName evidence="1">Uncharacterized protein</fullName>
    </submittedName>
</protein>
<proteinExistence type="predicted"/>
<accession>A0ABD2YDB6</accession>
<dbReference type="PANTHER" id="PTHR33116:SF86">
    <property type="entry name" value="REVERSE TRANSCRIPTASE DOMAIN-CONTAINING PROTEIN"/>
    <property type="match status" value="1"/>
</dbReference>
<sequence>MVISQKTKRRHMEEAVSKLGSTQLVHQGKYLGFPLVIGRSKKQVFNFIKDRLEGRIKGWKRKLLSAIGKEVVLKSVAIAFPTYGMFVFKLPKGLSKDICRVMGKF</sequence>
<evidence type="ECO:0000313" key="2">
    <source>
        <dbReference type="Proteomes" id="UP001630127"/>
    </source>
</evidence>
<reference evidence="1 2" key="1">
    <citation type="submission" date="2024-11" db="EMBL/GenBank/DDBJ databases">
        <title>A near-complete genome assembly of Cinchona calisaya.</title>
        <authorList>
            <person name="Lian D.C."/>
            <person name="Zhao X.W."/>
            <person name="Wei L."/>
        </authorList>
    </citation>
    <scope>NUCLEOTIDE SEQUENCE [LARGE SCALE GENOMIC DNA]</scope>
    <source>
        <tissue evidence="1">Nenye</tissue>
    </source>
</reference>
<dbReference type="AlphaFoldDB" id="A0ABD2YDB6"/>
<name>A0ABD2YDB6_9GENT</name>
<gene>
    <name evidence="1" type="ORF">ACH5RR_033980</name>
</gene>
<comment type="caution">
    <text evidence="1">The sequence shown here is derived from an EMBL/GenBank/DDBJ whole genome shotgun (WGS) entry which is preliminary data.</text>
</comment>
<dbReference type="Proteomes" id="UP001630127">
    <property type="component" value="Unassembled WGS sequence"/>
</dbReference>
<organism evidence="1 2">
    <name type="scientific">Cinchona calisaya</name>
    <dbReference type="NCBI Taxonomy" id="153742"/>
    <lineage>
        <taxon>Eukaryota</taxon>
        <taxon>Viridiplantae</taxon>
        <taxon>Streptophyta</taxon>
        <taxon>Embryophyta</taxon>
        <taxon>Tracheophyta</taxon>
        <taxon>Spermatophyta</taxon>
        <taxon>Magnoliopsida</taxon>
        <taxon>eudicotyledons</taxon>
        <taxon>Gunneridae</taxon>
        <taxon>Pentapetalae</taxon>
        <taxon>asterids</taxon>
        <taxon>lamiids</taxon>
        <taxon>Gentianales</taxon>
        <taxon>Rubiaceae</taxon>
        <taxon>Cinchonoideae</taxon>
        <taxon>Cinchoneae</taxon>
        <taxon>Cinchona</taxon>
    </lineage>
</organism>
<evidence type="ECO:0000313" key="1">
    <source>
        <dbReference type="EMBL" id="KAL3504139.1"/>
    </source>
</evidence>
<dbReference type="EMBL" id="JBJUIK010000014">
    <property type="protein sequence ID" value="KAL3504139.1"/>
    <property type="molecule type" value="Genomic_DNA"/>
</dbReference>